<dbReference type="PANTHER" id="PTHR11070:SF17">
    <property type="entry name" value="DNA HELICASE IV"/>
    <property type="match status" value="1"/>
</dbReference>
<keyword evidence="2 9" id="KW-0378">Hydrolase</keyword>
<keyword evidence="11" id="KW-0540">Nuclease</keyword>
<accession>A0ABT9J2I4</accession>
<dbReference type="RefSeq" id="WP_305992530.1">
    <property type="nucleotide sequence ID" value="NZ_JAVAMP010000006.1"/>
</dbReference>
<name>A0ABT9J2I4_9BACL</name>
<dbReference type="EC" id="5.6.2.4" evidence="7"/>
<keyword evidence="12" id="KW-1185">Reference proteome</keyword>
<keyword evidence="3 9" id="KW-0347">Helicase</keyword>
<dbReference type="InterPro" id="IPR014016">
    <property type="entry name" value="UvrD-like_ATP-bd"/>
</dbReference>
<dbReference type="SUPFAM" id="SSF52540">
    <property type="entry name" value="P-loop containing nucleoside triphosphate hydrolases"/>
    <property type="match status" value="1"/>
</dbReference>
<evidence type="ECO:0000256" key="5">
    <source>
        <dbReference type="ARBA" id="ARBA00023235"/>
    </source>
</evidence>
<comment type="catalytic activity">
    <reaction evidence="8">
        <text>ATP + H2O = ADP + phosphate + H(+)</text>
        <dbReference type="Rhea" id="RHEA:13065"/>
        <dbReference type="ChEBI" id="CHEBI:15377"/>
        <dbReference type="ChEBI" id="CHEBI:15378"/>
        <dbReference type="ChEBI" id="CHEBI:30616"/>
        <dbReference type="ChEBI" id="CHEBI:43474"/>
        <dbReference type="ChEBI" id="CHEBI:456216"/>
        <dbReference type="EC" id="5.6.2.4"/>
    </reaction>
</comment>
<sequence length="658" mass="76495">MRLEKLDHLNGSLSAPYFGRIDFEEQFPNIESLQNIYIGKFGIEDIDSREIIVVDWRSPIASLFYSFNGGEEPVSYESPDGFVEGNIHLKRNIVIRNQTLDRVVDSYVRGQEHFEGVSDEFLIYRLQENKDDKLKDIVSTIQEEQDKIIRSPKNMALIIQGVAGSGKTTVALHRLAYLLYHYRDQIKAENLIIFAPNKMFLDYISNVLPELGIGRVQQYTFYEWALEIIDFPSKIKVHSIQGQYEKWFKIGDDQLAITDVSTERYKGSLQFQQIILQCLSTYEEHCIPDMDLELWEGKILSRETIHKWFYEEYQIFPLMIRRDHVTKRITRFKNSELKYIDKGIQKKLKSQANKVIRSYFKKWTAFTAVDFYSEIFSKPSSVLSNITLLIPEIIKQETKKSLKNKELHFEDLAALLYIHNYLYGIKSDFKYDHIVIDEAQDYSPFQVIVLKEHVRNHSFSILGDLAQGIHSYHGINDWKEIRQLFSEEETSYFQLQVSYRSTAEIIQFSNKIISFSEQSLLLATPVVRSGQEVSINHTPKEKLPNKIKNIVEKEKNVHSIAIVGRTDEECTKLHRLLSEEGLQCHLITSNLENYDGGISIVPAFLAKGLEFDVVIIVDVDEEHYPKNELNIKLLYVACTRALHKLYLLYSNNPSPLIS</sequence>
<keyword evidence="1 9" id="KW-0547">Nucleotide-binding</keyword>
<organism evidence="11 12">
    <name type="scientific">Chengkuizengella axinellae</name>
    <dbReference type="NCBI Taxonomy" id="3064388"/>
    <lineage>
        <taxon>Bacteria</taxon>
        <taxon>Bacillati</taxon>
        <taxon>Bacillota</taxon>
        <taxon>Bacilli</taxon>
        <taxon>Bacillales</taxon>
        <taxon>Paenibacillaceae</taxon>
        <taxon>Chengkuizengella</taxon>
    </lineage>
</organism>
<evidence type="ECO:0000256" key="1">
    <source>
        <dbReference type="ARBA" id="ARBA00022741"/>
    </source>
</evidence>
<dbReference type="EMBL" id="JAVAMP010000006">
    <property type="protein sequence ID" value="MDP5275219.1"/>
    <property type="molecule type" value="Genomic_DNA"/>
</dbReference>
<dbReference type="Proteomes" id="UP001231941">
    <property type="component" value="Unassembled WGS sequence"/>
</dbReference>
<dbReference type="Pfam" id="PF13361">
    <property type="entry name" value="UvrD_C"/>
    <property type="match status" value="1"/>
</dbReference>
<comment type="catalytic activity">
    <reaction evidence="6">
        <text>Couples ATP hydrolysis with the unwinding of duplex DNA by translocating in the 3'-5' direction.</text>
        <dbReference type="EC" id="5.6.2.4"/>
    </reaction>
</comment>
<evidence type="ECO:0000256" key="6">
    <source>
        <dbReference type="ARBA" id="ARBA00034617"/>
    </source>
</evidence>
<evidence type="ECO:0000313" key="12">
    <source>
        <dbReference type="Proteomes" id="UP001231941"/>
    </source>
</evidence>
<dbReference type="PANTHER" id="PTHR11070">
    <property type="entry name" value="UVRD / RECB / PCRA DNA HELICASE FAMILY MEMBER"/>
    <property type="match status" value="1"/>
</dbReference>
<evidence type="ECO:0000256" key="2">
    <source>
        <dbReference type="ARBA" id="ARBA00022801"/>
    </source>
</evidence>
<evidence type="ECO:0000256" key="7">
    <source>
        <dbReference type="ARBA" id="ARBA00034808"/>
    </source>
</evidence>
<dbReference type="InterPro" id="IPR000212">
    <property type="entry name" value="DNA_helicase_UvrD/REP"/>
</dbReference>
<dbReference type="Pfam" id="PF00580">
    <property type="entry name" value="UvrD-helicase"/>
    <property type="match status" value="1"/>
</dbReference>
<dbReference type="InterPro" id="IPR014017">
    <property type="entry name" value="DNA_helicase_UvrD-like_C"/>
</dbReference>
<dbReference type="InterPro" id="IPR027785">
    <property type="entry name" value="UvrD-like_helicase_C"/>
</dbReference>
<evidence type="ECO:0000313" key="11">
    <source>
        <dbReference type="EMBL" id="MDP5275219.1"/>
    </source>
</evidence>
<evidence type="ECO:0000256" key="9">
    <source>
        <dbReference type="PROSITE-ProRule" id="PRU00560"/>
    </source>
</evidence>
<dbReference type="Pfam" id="PF13538">
    <property type="entry name" value="UvrD_C_2"/>
    <property type="match status" value="1"/>
</dbReference>
<reference evidence="11 12" key="1">
    <citation type="submission" date="2023-08" db="EMBL/GenBank/DDBJ databases">
        <authorList>
            <person name="Park J.-S."/>
        </authorList>
    </citation>
    <scope>NUCLEOTIDE SEQUENCE [LARGE SCALE GENOMIC DNA]</scope>
    <source>
        <strain evidence="11 12">2205SS18-9</strain>
    </source>
</reference>
<dbReference type="InterPro" id="IPR027417">
    <property type="entry name" value="P-loop_NTPase"/>
</dbReference>
<proteinExistence type="predicted"/>
<evidence type="ECO:0000256" key="8">
    <source>
        <dbReference type="ARBA" id="ARBA00048988"/>
    </source>
</evidence>
<keyword evidence="5" id="KW-0413">Isomerase</keyword>
<evidence type="ECO:0000259" key="10">
    <source>
        <dbReference type="PROSITE" id="PS51198"/>
    </source>
</evidence>
<comment type="caution">
    <text evidence="11">The sequence shown here is derived from an EMBL/GenBank/DDBJ whole genome shotgun (WGS) entry which is preliminary data.</text>
</comment>
<keyword evidence="4 9" id="KW-0067">ATP-binding</keyword>
<dbReference type="Gene3D" id="3.40.50.300">
    <property type="entry name" value="P-loop containing nucleotide triphosphate hydrolases"/>
    <property type="match status" value="2"/>
</dbReference>
<protein>
    <recommendedName>
        <fullName evidence="7">DNA 3'-5' helicase</fullName>
        <ecNumber evidence="7">5.6.2.4</ecNumber>
    </recommendedName>
</protein>
<feature type="binding site" evidence="9">
    <location>
        <begin position="161"/>
        <end position="168"/>
    </location>
    <ligand>
        <name>ATP</name>
        <dbReference type="ChEBI" id="CHEBI:30616"/>
    </ligand>
</feature>
<evidence type="ECO:0000256" key="3">
    <source>
        <dbReference type="ARBA" id="ARBA00022806"/>
    </source>
</evidence>
<keyword evidence="11" id="KW-0269">Exonuclease</keyword>
<gene>
    <name evidence="11" type="ORF">Q5Y73_13970</name>
</gene>
<feature type="domain" description="UvrD-like helicase ATP-binding" evidence="10">
    <location>
        <begin position="140"/>
        <end position="502"/>
    </location>
</feature>
<dbReference type="PROSITE" id="PS51198">
    <property type="entry name" value="UVRD_HELICASE_ATP_BIND"/>
    <property type="match status" value="1"/>
</dbReference>
<dbReference type="GO" id="GO:0004527">
    <property type="term" value="F:exonuclease activity"/>
    <property type="evidence" value="ECO:0007669"/>
    <property type="project" value="UniProtKB-KW"/>
</dbReference>
<evidence type="ECO:0000256" key="4">
    <source>
        <dbReference type="ARBA" id="ARBA00022840"/>
    </source>
</evidence>